<dbReference type="InterPro" id="IPR018992">
    <property type="entry name" value="Thrombin_light_chain"/>
</dbReference>
<dbReference type="PROSITE" id="PS00011">
    <property type="entry name" value="GLA_1"/>
    <property type="match status" value="1"/>
</dbReference>
<dbReference type="InterPro" id="IPR000001">
    <property type="entry name" value="Kringle"/>
</dbReference>
<dbReference type="InterPro" id="IPR037111">
    <property type="entry name" value="Thrombin_light_chain_sf"/>
</dbReference>
<dbReference type="Gene3D" id="4.10.140.10">
    <property type="entry name" value="Thrombin light chain domain"/>
    <property type="match status" value="1"/>
</dbReference>
<feature type="signal peptide" evidence="21">
    <location>
        <begin position="1"/>
        <end position="23"/>
    </location>
</feature>
<feature type="disulfide bond" evidence="19">
    <location>
        <begin position="135"/>
        <end position="174"/>
    </location>
</feature>
<keyword evidence="10" id="KW-0677">Repeat</keyword>
<dbReference type="GO" id="GO:0006508">
    <property type="term" value="P:proteolysis"/>
    <property type="evidence" value="ECO:0007669"/>
    <property type="project" value="UniProtKB-KW"/>
</dbReference>
<keyword evidence="15 19" id="KW-1015">Disulfide bond</keyword>
<dbReference type="Ensembl" id="ENSOKIT00005024834.1">
    <property type="protein sequence ID" value="ENSOKIP00005023397.1"/>
    <property type="gene ID" value="ENSOKIG00005009492.1"/>
</dbReference>
<organism evidence="25 26">
    <name type="scientific">Oncorhynchus kisutch</name>
    <name type="common">Coho salmon</name>
    <name type="synonym">Salmo kisutch</name>
    <dbReference type="NCBI Taxonomy" id="8019"/>
    <lineage>
        <taxon>Eukaryota</taxon>
        <taxon>Metazoa</taxon>
        <taxon>Chordata</taxon>
        <taxon>Craniata</taxon>
        <taxon>Vertebrata</taxon>
        <taxon>Euteleostomi</taxon>
        <taxon>Actinopterygii</taxon>
        <taxon>Neopterygii</taxon>
        <taxon>Teleostei</taxon>
        <taxon>Protacanthopterygii</taxon>
        <taxon>Salmoniformes</taxon>
        <taxon>Salmonidae</taxon>
        <taxon>Salmoninae</taxon>
        <taxon>Oncorhynchus</taxon>
    </lineage>
</organism>
<evidence type="ECO:0000256" key="7">
    <source>
        <dbReference type="ARBA" id="ARBA00022670"/>
    </source>
</evidence>
<dbReference type="GeneTree" id="ENSGT00940000164059"/>
<keyword evidence="9 21" id="KW-0732">Signal</keyword>
<dbReference type="Gene3D" id="2.40.10.10">
    <property type="entry name" value="Trypsin-like serine proteases"/>
    <property type="match status" value="2"/>
</dbReference>
<evidence type="ECO:0000256" key="12">
    <source>
        <dbReference type="ARBA" id="ARBA00022825"/>
    </source>
</evidence>
<dbReference type="Gene3D" id="4.10.740.10">
    <property type="entry name" value="Coagulation Factor IX"/>
    <property type="match status" value="1"/>
</dbReference>
<evidence type="ECO:0000256" key="19">
    <source>
        <dbReference type="PROSITE-ProRule" id="PRU00121"/>
    </source>
</evidence>
<dbReference type="Pfam" id="PF09396">
    <property type="entry name" value="Thrombin_light"/>
    <property type="match status" value="1"/>
</dbReference>
<evidence type="ECO:0000256" key="3">
    <source>
        <dbReference type="ARBA" id="ARBA00014840"/>
    </source>
</evidence>
<dbReference type="PROSITE" id="PS50998">
    <property type="entry name" value="GLA_2"/>
    <property type="match status" value="1"/>
</dbReference>
<evidence type="ECO:0000256" key="11">
    <source>
        <dbReference type="ARBA" id="ARBA00022801"/>
    </source>
</evidence>
<keyword evidence="11 20" id="KW-0378">Hydrolase</keyword>
<evidence type="ECO:0000256" key="5">
    <source>
        <dbReference type="ARBA" id="ARBA00022486"/>
    </source>
</evidence>
<dbReference type="PROSITE" id="PS00134">
    <property type="entry name" value="TRYPSIN_HIS"/>
    <property type="match status" value="1"/>
</dbReference>
<dbReference type="PANTHER" id="PTHR24254:SF10">
    <property type="entry name" value="PROTHROMBIN"/>
    <property type="match status" value="1"/>
</dbReference>
<dbReference type="InterPro" id="IPR000294">
    <property type="entry name" value="GLA_domain"/>
</dbReference>
<dbReference type="GO" id="GO:0006953">
    <property type="term" value="P:acute-phase response"/>
    <property type="evidence" value="ECO:0007669"/>
    <property type="project" value="UniProtKB-KW"/>
</dbReference>
<evidence type="ECO:0000313" key="25">
    <source>
        <dbReference type="Ensembl" id="ENSOKIP00005023397.1"/>
    </source>
</evidence>
<evidence type="ECO:0000256" key="9">
    <source>
        <dbReference type="ARBA" id="ARBA00022729"/>
    </source>
</evidence>
<evidence type="ECO:0000256" key="16">
    <source>
        <dbReference type="ARBA" id="ARBA00023180"/>
    </source>
</evidence>
<evidence type="ECO:0000256" key="10">
    <source>
        <dbReference type="ARBA" id="ARBA00022737"/>
    </source>
</evidence>
<dbReference type="InterPro" id="IPR018114">
    <property type="entry name" value="TRYPSIN_HIS"/>
</dbReference>
<feature type="chain" id="PRO_5034710506" description="Prothrombin" evidence="21">
    <location>
        <begin position="24"/>
        <end position="637"/>
    </location>
</feature>
<dbReference type="GO" id="GO:0030168">
    <property type="term" value="P:platelet activation"/>
    <property type="evidence" value="ECO:0007669"/>
    <property type="project" value="TreeGrafter"/>
</dbReference>
<dbReference type="PRINTS" id="PR00018">
    <property type="entry name" value="KRINGLE"/>
</dbReference>
<dbReference type="Pfam" id="PF00051">
    <property type="entry name" value="Kringle"/>
    <property type="match status" value="2"/>
</dbReference>
<dbReference type="InterPro" id="IPR033116">
    <property type="entry name" value="TRYPSIN_SER"/>
</dbReference>
<evidence type="ECO:0000256" key="2">
    <source>
        <dbReference type="ARBA" id="ARBA00012174"/>
    </source>
</evidence>
<dbReference type="PANTHER" id="PTHR24254">
    <property type="entry name" value="PROTHROMBIN"/>
    <property type="match status" value="1"/>
</dbReference>
<proteinExistence type="predicted"/>
<dbReference type="Gene3D" id="2.40.20.10">
    <property type="entry name" value="Plasminogen Kringle 4"/>
    <property type="match status" value="2"/>
</dbReference>
<evidence type="ECO:0000256" key="17">
    <source>
        <dbReference type="ARBA" id="ARBA00032835"/>
    </source>
</evidence>
<dbReference type="SMART" id="SM00069">
    <property type="entry name" value="GLA"/>
    <property type="match status" value="1"/>
</dbReference>
<evidence type="ECO:0000256" key="6">
    <source>
        <dbReference type="ARBA" id="ARBA00022572"/>
    </source>
</evidence>
<evidence type="ECO:0000256" key="14">
    <source>
        <dbReference type="ARBA" id="ARBA00023145"/>
    </source>
</evidence>
<dbReference type="PRINTS" id="PR01505">
    <property type="entry name" value="PROTHROMBIN"/>
</dbReference>
<dbReference type="PROSITE" id="PS00021">
    <property type="entry name" value="KRINGLE_1"/>
    <property type="match status" value="1"/>
</dbReference>
<dbReference type="InterPro" id="IPR001254">
    <property type="entry name" value="Trypsin_dom"/>
</dbReference>
<dbReference type="CDD" id="cd00108">
    <property type="entry name" value="KR"/>
    <property type="match status" value="2"/>
</dbReference>
<dbReference type="GO" id="GO:0030194">
    <property type="term" value="P:positive regulation of blood coagulation"/>
    <property type="evidence" value="ECO:0007669"/>
    <property type="project" value="TreeGrafter"/>
</dbReference>
<evidence type="ECO:0000256" key="4">
    <source>
        <dbReference type="ARBA" id="ARBA00022479"/>
    </source>
</evidence>
<evidence type="ECO:0000256" key="1">
    <source>
        <dbReference type="ARBA" id="ARBA00001621"/>
    </source>
</evidence>
<feature type="domain" description="Kringle" evidence="22">
    <location>
        <begin position="214"/>
        <end position="294"/>
    </location>
</feature>
<evidence type="ECO:0000256" key="15">
    <source>
        <dbReference type="ARBA" id="ARBA00023157"/>
    </source>
</evidence>
<feature type="disulfide bond" evidence="19">
    <location>
        <begin position="114"/>
        <end position="191"/>
    </location>
</feature>
<keyword evidence="14" id="KW-0865">Zymogen</keyword>
<dbReference type="InterPro" id="IPR013806">
    <property type="entry name" value="Kringle-like"/>
</dbReference>
<dbReference type="GO" id="GO:0005615">
    <property type="term" value="C:extracellular space"/>
    <property type="evidence" value="ECO:0007669"/>
    <property type="project" value="TreeGrafter"/>
</dbReference>
<evidence type="ECO:0000256" key="21">
    <source>
        <dbReference type="SAM" id="SignalP"/>
    </source>
</evidence>
<dbReference type="InterPro" id="IPR035972">
    <property type="entry name" value="GLA-like_dom_SF"/>
</dbReference>
<comment type="catalytic activity">
    <reaction evidence="1">
        <text>Selective cleavage of Arg-|-Gly bonds in fibrinogen to form fibrin and release fibrinopeptides A and B.</text>
        <dbReference type="EC" id="3.4.21.5"/>
    </reaction>
</comment>
<keyword evidence="7 20" id="KW-0645">Protease</keyword>
<keyword evidence="6 19" id="KW-0420">Kringle</keyword>
<evidence type="ECO:0000259" key="23">
    <source>
        <dbReference type="PROSITE" id="PS50240"/>
    </source>
</evidence>
<feature type="domain" description="Kringle" evidence="22">
    <location>
        <begin position="113"/>
        <end position="191"/>
    </location>
</feature>
<evidence type="ECO:0000256" key="8">
    <source>
        <dbReference type="ARBA" id="ARBA00022685"/>
    </source>
</evidence>
<comment type="caution">
    <text evidence="19">Lacks conserved residue(s) required for the propagation of feature annotation.</text>
</comment>
<dbReference type="FunFam" id="2.40.10.10:FF:000068">
    <property type="entry name" value="transmembrane protease serine 2"/>
    <property type="match status" value="1"/>
</dbReference>
<dbReference type="SUPFAM" id="SSF57630">
    <property type="entry name" value="GLA-domain"/>
    <property type="match status" value="1"/>
</dbReference>
<keyword evidence="16" id="KW-0325">Glycoprotein</keyword>
<dbReference type="InterPro" id="IPR018056">
    <property type="entry name" value="Kringle_CS"/>
</dbReference>
<keyword evidence="26" id="KW-1185">Reference proteome</keyword>
<evidence type="ECO:0000259" key="22">
    <source>
        <dbReference type="PROSITE" id="PS50070"/>
    </source>
</evidence>
<gene>
    <name evidence="25" type="primary">f2</name>
</gene>
<keyword evidence="12 20" id="KW-0720">Serine protease</keyword>
<dbReference type="PRINTS" id="PR00001">
    <property type="entry name" value="GLABLOOD"/>
</dbReference>
<dbReference type="PRINTS" id="PR00722">
    <property type="entry name" value="CHYMOTRYPSIN"/>
</dbReference>
<dbReference type="SMART" id="SM00130">
    <property type="entry name" value="KR"/>
    <property type="match status" value="2"/>
</dbReference>
<dbReference type="PROSITE" id="PS50070">
    <property type="entry name" value="KRINGLE_2"/>
    <property type="match status" value="2"/>
</dbReference>
<dbReference type="PROSITE" id="PS00135">
    <property type="entry name" value="TRYPSIN_SER"/>
    <property type="match status" value="1"/>
</dbReference>
<evidence type="ECO:0000313" key="26">
    <source>
        <dbReference type="Proteomes" id="UP000694557"/>
    </source>
</evidence>
<evidence type="ECO:0000256" key="20">
    <source>
        <dbReference type="RuleBase" id="RU363034"/>
    </source>
</evidence>
<dbReference type="EC" id="3.4.21.5" evidence="2"/>
<evidence type="ECO:0000256" key="18">
    <source>
        <dbReference type="ARBA" id="ARBA00049579"/>
    </source>
</evidence>
<accession>A0A8C7DT44</accession>
<reference evidence="25" key="2">
    <citation type="submission" date="2025-09" db="UniProtKB">
        <authorList>
            <consortium name="Ensembl"/>
        </authorList>
    </citation>
    <scope>IDENTIFICATION</scope>
</reference>
<comment type="function">
    <text evidence="18">Thrombin, which cleaves bonds after Arg and Lys, converts fibrinogen to fibrin and activates factors V, VII, VIII, XIII, and, in complex with thrombomodulin, protein C. Functions in blood homeostasis, inflammation and wound healing. Activates coagulation factor XI (F11); activation is promoted by the contact with negatively charged surfaces. Triggers the production of pro-inflammatory cytokines, such as MCP-1/CCL2 and IL8/CXCL8, in endothelial cells.</text>
</comment>
<dbReference type="Pfam" id="PF00594">
    <property type="entry name" value="Gla"/>
    <property type="match status" value="1"/>
</dbReference>
<feature type="domain" description="Gla" evidence="24">
    <location>
        <begin position="42"/>
        <end position="88"/>
    </location>
</feature>
<dbReference type="InterPro" id="IPR038178">
    <property type="entry name" value="Kringle_sf"/>
</dbReference>
<keyword evidence="8" id="KW-0165">Cleavage on pair of basic residues</keyword>
<dbReference type="InterPro" id="IPR003966">
    <property type="entry name" value="Prothrombin/thrombin"/>
</dbReference>
<protein>
    <recommendedName>
        <fullName evidence="3">Prothrombin</fullName>
        <ecNumber evidence="2">3.4.21.5</ecNumber>
    </recommendedName>
    <alternativeName>
        <fullName evidence="17">Coagulation factor II</fullName>
    </alternativeName>
</protein>
<dbReference type="CDD" id="cd00190">
    <property type="entry name" value="Tryp_SPc"/>
    <property type="match status" value="1"/>
</dbReference>
<dbReference type="PROSITE" id="PS50240">
    <property type="entry name" value="TRYPSIN_DOM"/>
    <property type="match status" value="1"/>
</dbReference>
<sequence length="637" mass="71878">MGQIPATLIFTLLFSSTLQITLCENVFLNSKEASQVFIRAKRANSFLEELKPGNLERECIEEICDHEEAREVFEKPDKTKAFWGNYLACKGTSLLRTKDNINTVRGCIHLDGWCSVGIGENYNGTIFTTSSGKTCQYWSSNFPHRITEFNTLLDETLYENYCRNPDKTPEGPWCFTRDPTVRREQCIVPKCGEPWVPPKVPTAVDGKATYTKKDCMANNGLDYTGDLSVTTNGQKCLPWASPKALALSKGKDFIPEVKLVANHCRNPDGDMEGPWCFVDQHGNTTVDYCDLEMCDDPIDNDEEAAGGRERTTLSGPRTTFFSPRSFGSGEMVCGERPMFEKISKKDGREQELIDSYQGGRIVKGIDAEVASAPCTPLGKICASIETKHRQVMLYKKSPQELLCGASLISDEWILTAAHCILYPPWNKNFTINDILVRLGKHNRAKFEKGTEKIVAIDEIIIHPKYNWKENLNRDIALLHMRRPVTFTDEIHPVCLPTKQVAKTLMFAGYKGRVTGWGNLYETWTSSPKSQPTVLQQIHLPIVEQDICRASTSIRITDNMFCAGFKPEEQKTGDACEGDSGGPFVMKNPDDNRWYQIGIVSWGEGCDRDGKYGFYTHLFRMRRWMKKVIDKTGGDDDD</sequence>
<dbReference type="InterPro" id="IPR043504">
    <property type="entry name" value="Peptidase_S1_PA_chymotrypsin"/>
</dbReference>
<dbReference type="InterPro" id="IPR017857">
    <property type="entry name" value="Coagulation_fac-like_Gla_dom"/>
</dbReference>
<dbReference type="SMART" id="SM00020">
    <property type="entry name" value="Tryp_SPc"/>
    <property type="match status" value="1"/>
</dbReference>
<dbReference type="InterPro" id="IPR009003">
    <property type="entry name" value="Peptidase_S1_PA"/>
</dbReference>
<dbReference type="FunFam" id="2.40.10.10:FF:000085">
    <property type="entry name" value="Prothrombin"/>
    <property type="match status" value="1"/>
</dbReference>
<dbReference type="GO" id="GO:0005509">
    <property type="term" value="F:calcium ion binding"/>
    <property type="evidence" value="ECO:0007669"/>
    <property type="project" value="InterPro"/>
</dbReference>
<feature type="domain" description="Peptidase S1" evidence="23">
    <location>
        <begin position="361"/>
        <end position="629"/>
    </location>
</feature>
<dbReference type="Pfam" id="PF00089">
    <property type="entry name" value="Trypsin"/>
    <property type="match status" value="1"/>
</dbReference>
<dbReference type="InterPro" id="IPR051659">
    <property type="entry name" value="Serine_Protease_S1-Domain"/>
</dbReference>
<keyword evidence="4" id="KW-0301">Gamma-carboxyglutamic acid</keyword>
<dbReference type="AlphaFoldDB" id="A0A8C7DT44"/>
<reference evidence="25" key="1">
    <citation type="submission" date="2025-08" db="UniProtKB">
        <authorList>
            <consortium name="Ensembl"/>
        </authorList>
    </citation>
    <scope>IDENTIFICATION</scope>
</reference>
<dbReference type="FunFam" id="4.10.740.10:FF:000001">
    <property type="entry name" value="vitamin K-dependent protein S"/>
    <property type="match status" value="1"/>
</dbReference>
<keyword evidence="5" id="KW-0011">Acute phase</keyword>
<keyword evidence="13" id="KW-0106">Calcium</keyword>
<dbReference type="SUPFAM" id="SSF50494">
    <property type="entry name" value="Trypsin-like serine proteases"/>
    <property type="match status" value="1"/>
</dbReference>
<dbReference type="SUPFAM" id="SSF57440">
    <property type="entry name" value="Kringle-like"/>
    <property type="match status" value="2"/>
</dbReference>
<dbReference type="Proteomes" id="UP000694557">
    <property type="component" value="Unassembled WGS sequence"/>
</dbReference>
<name>A0A8C7DT44_ONCKI</name>
<evidence type="ECO:0000256" key="13">
    <source>
        <dbReference type="ARBA" id="ARBA00022837"/>
    </source>
</evidence>
<dbReference type="GO" id="GO:0004252">
    <property type="term" value="F:serine-type endopeptidase activity"/>
    <property type="evidence" value="ECO:0007669"/>
    <property type="project" value="UniProtKB-EC"/>
</dbReference>
<dbReference type="InterPro" id="IPR001314">
    <property type="entry name" value="Peptidase_S1A"/>
</dbReference>
<evidence type="ECO:0000259" key="24">
    <source>
        <dbReference type="PROSITE" id="PS50998"/>
    </source>
</evidence>